<evidence type="ECO:0000256" key="8">
    <source>
        <dbReference type="ARBA" id="ARBA00023136"/>
    </source>
</evidence>
<comment type="caution">
    <text evidence="10">The sequence shown here is derived from an EMBL/GenBank/DDBJ whole genome shotgun (WGS) entry which is preliminary data.</text>
</comment>
<dbReference type="PANTHER" id="PTHR43166">
    <property type="entry name" value="AMINO ACID IMPORT ATP-BINDING PROTEIN"/>
    <property type="match status" value="1"/>
</dbReference>
<dbReference type="SUPFAM" id="SSF55021">
    <property type="entry name" value="ACT-like"/>
    <property type="match status" value="1"/>
</dbReference>
<dbReference type="Pfam" id="PF09383">
    <property type="entry name" value="NIL"/>
    <property type="match status" value="1"/>
</dbReference>
<evidence type="ECO:0000256" key="3">
    <source>
        <dbReference type="ARBA" id="ARBA00022475"/>
    </source>
</evidence>
<dbReference type="Gene3D" id="3.30.70.260">
    <property type="match status" value="1"/>
</dbReference>
<dbReference type="RefSeq" id="WP_213350355.1">
    <property type="nucleotide sequence ID" value="NZ_JBHUHD010000001.1"/>
</dbReference>
<dbReference type="CDD" id="cd03258">
    <property type="entry name" value="ABC_MetN_methionine_transporter"/>
    <property type="match status" value="1"/>
</dbReference>
<keyword evidence="4" id="KW-0547">Nucleotide-binding</keyword>
<dbReference type="InterPro" id="IPR003439">
    <property type="entry name" value="ABC_transporter-like_ATP-bd"/>
</dbReference>
<evidence type="ECO:0000256" key="4">
    <source>
        <dbReference type="ARBA" id="ARBA00022741"/>
    </source>
</evidence>
<dbReference type="InterPro" id="IPR017871">
    <property type="entry name" value="ABC_transporter-like_CS"/>
</dbReference>
<evidence type="ECO:0000256" key="6">
    <source>
        <dbReference type="ARBA" id="ARBA00022967"/>
    </source>
</evidence>
<dbReference type="InterPro" id="IPR050086">
    <property type="entry name" value="MetN_ABC_transporter-like"/>
</dbReference>
<dbReference type="InterPro" id="IPR045865">
    <property type="entry name" value="ACT-like_dom_sf"/>
</dbReference>
<keyword evidence="6" id="KW-1278">Translocase</keyword>
<gene>
    <name evidence="10" type="ORF">ACFSNC_11945</name>
</gene>
<dbReference type="Pfam" id="PF00005">
    <property type="entry name" value="ABC_tran"/>
    <property type="match status" value="1"/>
</dbReference>
<dbReference type="EMBL" id="JBHUHD010000001">
    <property type="protein sequence ID" value="MFD2141118.1"/>
    <property type="molecule type" value="Genomic_DNA"/>
</dbReference>
<keyword evidence="8" id="KW-0472">Membrane</keyword>
<dbReference type="GO" id="GO:0005524">
    <property type="term" value="F:ATP binding"/>
    <property type="evidence" value="ECO:0007669"/>
    <property type="project" value="UniProtKB-KW"/>
</dbReference>
<proteinExistence type="inferred from homology"/>
<comment type="similarity">
    <text evidence="1">Belongs to the ABC transporter superfamily.</text>
</comment>
<dbReference type="Proteomes" id="UP001597299">
    <property type="component" value="Unassembled WGS sequence"/>
</dbReference>
<sequence length="394" mass="41084">MMLQNVSAPSFPPALFRDFAAAPSAAGEVAQARPGVGNGRRSDAAGGGAIVLREVCKTFPARGSDAAVEALADISLDIPSGEIYGVIGRSGAGKSTLIRTINGLERPTSGEVIVDGVTVNRLDEAALRAERRKIGMIFQHFNLLSSRSAFDNVALPLELAGLSRAAIRTRVDRLLDLVGLADKRDRYPVELSGGQKQRVGIARALATDPKVLLSDEATSALDPETTRSILALLARVNAELGVTIVLITHEMAVIKEICHRVGVIEAGRIIEEGPVAEVFAHPRTTTARSFIGSLPGREIPASLAGRLTDDPAGARQSVLRLTLTGETASQPLVTRLARELGIDIALLGGQIDSIGTLPFALLYVGVPTAAWASGAVGAALDAAGATTEVIGHVL</sequence>
<accession>A0ABW4YY80</accession>
<name>A0ABW4YY80_9HYPH</name>
<evidence type="ECO:0000313" key="11">
    <source>
        <dbReference type="Proteomes" id="UP001597299"/>
    </source>
</evidence>
<evidence type="ECO:0000259" key="9">
    <source>
        <dbReference type="PROSITE" id="PS50893"/>
    </source>
</evidence>
<dbReference type="SUPFAM" id="SSF52540">
    <property type="entry name" value="P-loop containing nucleoside triphosphate hydrolases"/>
    <property type="match status" value="1"/>
</dbReference>
<keyword evidence="5 10" id="KW-0067">ATP-binding</keyword>
<evidence type="ECO:0000313" key="10">
    <source>
        <dbReference type="EMBL" id="MFD2141118.1"/>
    </source>
</evidence>
<dbReference type="SMART" id="SM00930">
    <property type="entry name" value="NIL"/>
    <property type="match status" value="1"/>
</dbReference>
<evidence type="ECO:0000256" key="5">
    <source>
        <dbReference type="ARBA" id="ARBA00022840"/>
    </source>
</evidence>
<evidence type="ECO:0000256" key="1">
    <source>
        <dbReference type="ARBA" id="ARBA00005417"/>
    </source>
</evidence>
<keyword evidence="11" id="KW-1185">Reference proteome</keyword>
<feature type="domain" description="ABC transporter" evidence="9">
    <location>
        <begin position="50"/>
        <end position="291"/>
    </location>
</feature>
<keyword evidence="2" id="KW-0813">Transport</keyword>
<dbReference type="InterPro" id="IPR018449">
    <property type="entry name" value="NIL_domain"/>
</dbReference>
<protein>
    <submittedName>
        <fullName evidence="10">Methionine ABC transporter ATP-binding protein</fullName>
    </submittedName>
</protein>
<dbReference type="InterPro" id="IPR041701">
    <property type="entry name" value="MetN_ABC"/>
</dbReference>
<keyword evidence="7" id="KW-0029">Amino-acid transport</keyword>
<organism evidence="10 11">
    <name type="scientific">Ancylobacter oerskovii</name>
    <dbReference type="NCBI Taxonomy" id="459519"/>
    <lineage>
        <taxon>Bacteria</taxon>
        <taxon>Pseudomonadati</taxon>
        <taxon>Pseudomonadota</taxon>
        <taxon>Alphaproteobacteria</taxon>
        <taxon>Hyphomicrobiales</taxon>
        <taxon>Xanthobacteraceae</taxon>
        <taxon>Ancylobacter</taxon>
    </lineage>
</organism>
<dbReference type="InterPro" id="IPR003593">
    <property type="entry name" value="AAA+_ATPase"/>
</dbReference>
<evidence type="ECO:0000256" key="7">
    <source>
        <dbReference type="ARBA" id="ARBA00022970"/>
    </source>
</evidence>
<dbReference type="PANTHER" id="PTHR43166:SF30">
    <property type="entry name" value="METHIONINE IMPORT ATP-BINDING PROTEIN METN"/>
    <property type="match status" value="1"/>
</dbReference>
<dbReference type="PROSITE" id="PS00211">
    <property type="entry name" value="ABC_TRANSPORTER_1"/>
    <property type="match status" value="1"/>
</dbReference>
<dbReference type="PROSITE" id="PS50893">
    <property type="entry name" value="ABC_TRANSPORTER_2"/>
    <property type="match status" value="1"/>
</dbReference>
<evidence type="ECO:0000256" key="2">
    <source>
        <dbReference type="ARBA" id="ARBA00022448"/>
    </source>
</evidence>
<dbReference type="Gene3D" id="3.40.50.300">
    <property type="entry name" value="P-loop containing nucleotide triphosphate hydrolases"/>
    <property type="match status" value="1"/>
</dbReference>
<dbReference type="InterPro" id="IPR027417">
    <property type="entry name" value="P-loop_NTPase"/>
</dbReference>
<keyword evidence="3" id="KW-1003">Cell membrane</keyword>
<dbReference type="SMART" id="SM00382">
    <property type="entry name" value="AAA"/>
    <property type="match status" value="1"/>
</dbReference>
<reference evidence="11" key="1">
    <citation type="journal article" date="2019" name="Int. J. Syst. Evol. Microbiol.">
        <title>The Global Catalogue of Microorganisms (GCM) 10K type strain sequencing project: providing services to taxonomists for standard genome sequencing and annotation.</title>
        <authorList>
            <consortium name="The Broad Institute Genomics Platform"/>
            <consortium name="The Broad Institute Genome Sequencing Center for Infectious Disease"/>
            <person name="Wu L."/>
            <person name="Ma J."/>
        </authorList>
    </citation>
    <scope>NUCLEOTIDE SEQUENCE [LARGE SCALE GENOMIC DNA]</scope>
    <source>
        <strain evidence="11">CCM 7435</strain>
    </source>
</reference>